<evidence type="ECO:0000256" key="2">
    <source>
        <dbReference type="ARBA" id="ARBA00022448"/>
    </source>
</evidence>
<organism evidence="14 15">
    <name type="scientific">Kocuria rosea subsp. polaris</name>
    <dbReference type="NCBI Taxonomy" id="136273"/>
    <lineage>
        <taxon>Bacteria</taxon>
        <taxon>Bacillati</taxon>
        <taxon>Actinomycetota</taxon>
        <taxon>Actinomycetes</taxon>
        <taxon>Micrococcales</taxon>
        <taxon>Micrococcaceae</taxon>
        <taxon>Kocuria</taxon>
    </lineage>
</organism>
<evidence type="ECO:0000256" key="7">
    <source>
        <dbReference type="ARBA" id="ARBA00022777"/>
    </source>
</evidence>
<evidence type="ECO:0000313" key="14">
    <source>
        <dbReference type="EMBL" id="KHD96286.1"/>
    </source>
</evidence>
<accession>A0A0A6VNR8</accession>
<dbReference type="InterPro" id="IPR016152">
    <property type="entry name" value="PTrfase/Anion_transptr"/>
</dbReference>
<keyword evidence="2" id="KW-0813">Transport</keyword>
<evidence type="ECO:0000256" key="5">
    <source>
        <dbReference type="ARBA" id="ARBA00022679"/>
    </source>
</evidence>
<dbReference type="Gene3D" id="3.40.50.2300">
    <property type="match status" value="1"/>
</dbReference>
<dbReference type="PANTHER" id="PTHR36203:SF1">
    <property type="entry name" value="ASCORBATE-SPECIFIC PTS SYSTEM EIIA COMPONENT"/>
    <property type="match status" value="1"/>
</dbReference>
<evidence type="ECO:0000256" key="3">
    <source>
        <dbReference type="ARBA" id="ARBA00022490"/>
    </source>
</evidence>
<evidence type="ECO:0000313" key="15">
    <source>
        <dbReference type="Proteomes" id="UP000030466"/>
    </source>
</evidence>
<evidence type="ECO:0000259" key="12">
    <source>
        <dbReference type="PROSITE" id="PS51094"/>
    </source>
</evidence>
<protein>
    <recommendedName>
        <fullName evidence="9">Ascorbate-specific PTS system EIIA component</fullName>
    </recommendedName>
    <alternativeName>
        <fullName evidence="10">Ascorbate-specific phosphotransferase enzyme IIA component</fullName>
    </alternativeName>
</protein>
<dbReference type="SUPFAM" id="SSF55804">
    <property type="entry name" value="Phoshotransferase/anion transport protein"/>
    <property type="match status" value="1"/>
</dbReference>
<comment type="subcellular location">
    <subcellularLocation>
        <location evidence="1">Cytoplasm</location>
    </subcellularLocation>
</comment>
<dbReference type="PANTHER" id="PTHR36203">
    <property type="entry name" value="ASCORBATE-SPECIFIC PTS SYSTEM EIIA COMPONENT"/>
    <property type="match status" value="1"/>
</dbReference>
<dbReference type="GO" id="GO:0009401">
    <property type="term" value="P:phosphoenolpyruvate-dependent sugar phosphotransferase system"/>
    <property type="evidence" value="ECO:0007669"/>
    <property type="project" value="UniProtKB-KW"/>
</dbReference>
<dbReference type="InterPro" id="IPR013011">
    <property type="entry name" value="PTS_EIIB_2"/>
</dbReference>
<dbReference type="AlphaFoldDB" id="A0A0A6VNR8"/>
<dbReference type="EMBL" id="JSUH01000022">
    <property type="protein sequence ID" value="KHD96286.1"/>
    <property type="molecule type" value="Genomic_DNA"/>
</dbReference>
<dbReference type="PROSITE" id="PS51099">
    <property type="entry name" value="PTS_EIIB_TYPE_2"/>
    <property type="match status" value="1"/>
</dbReference>
<dbReference type="InterPro" id="IPR002178">
    <property type="entry name" value="PTS_EIIA_type-2_dom"/>
</dbReference>
<dbReference type="RefSeq" id="WP_035930355.1">
    <property type="nucleotide sequence ID" value="NZ_JSUH01000022.1"/>
</dbReference>
<dbReference type="GO" id="GO:0005737">
    <property type="term" value="C:cytoplasm"/>
    <property type="evidence" value="ECO:0007669"/>
    <property type="project" value="UniProtKB-SubCell"/>
</dbReference>
<feature type="region of interest" description="Disordered" evidence="11">
    <location>
        <begin position="147"/>
        <end position="168"/>
    </location>
</feature>
<dbReference type="SUPFAM" id="SSF52794">
    <property type="entry name" value="PTS system IIB component-like"/>
    <property type="match status" value="1"/>
</dbReference>
<dbReference type="Pfam" id="PF00359">
    <property type="entry name" value="PTS_EIIA_2"/>
    <property type="match status" value="1"/>
</dbReference>
<keyword evidence="6" id="KW-0598">Phosphotransferase system</keyword>
<dbReference type="CDD" id="cd05563">
    <property type="entry name" value="PTS_IIB_ascorbate"/>
    <property type="match status" value="1"/>
</dbReference>
<sequence>MSHLSRLLDLGSICLDEPAEDWRAAIALAGGLLERQGAISAEYTQAMITSVEENGPYIVVAPGFAFAHARPSEAVHRTAMSWVRLARPVEFGHAANDPVTLVVALSAKDQKEHLQAMRTLATLLGSPRTRTALDEARTPEEVLAVLTEEAPAPSGRPSTTDEAPAAEPAATTAAEATADSRNKILTVCGNGLGTSLFLKNTLEQVLDHWGWGKYLTVEATDTISARGKAKEADLILTSGEIARTLGDVGVPVKVIENFTSTTELDAALRELYDV</sequence>
<keyword evidence="4" id="KW-0597">Phosphoprotein</keyword>
<evidence type="ECO:0000256" key="9">
    <source>
        <dbReference type="ARBA" id="ARBA00041175"/>
    </source>
</evidence>
<name>A0A0A6VNR8_KOCRO</name>
<dbReference type="PROSITE" id="PS51094">
    <property type="entry name" value="PTS_EIIA_TYPE_2"/>
    <property type="match status" value="1"/>
</dbReference>
<evidence type="ECO:0000256" key="6">
    <source>
        <dbReference type="ARBA" id="ARBA00022683"/>
    </source>
</evidence>
<evidence type="ECO:0000259" key="13">
    <source>
        <dbReference type="PROSITE" id="PS51099"/>
    </source>
</evidence>
<dbReference type="GO" id="GO:0016301">
    <property type="term" value="F:kinase activity"/>
    <property type="evidence" value="ECO:0007669"/>
    <property type="project" value="UniProtKB-KW"/>
</dbReference>
<feature type="domain" description="PTS EIIA type-2" evidence="12">
    <location>
        <begin position="6"/>
        <end position="149"/>
    </location>
</feature>
<dbReference type="GO" id="GO:0008982">
    <property type="term" value="F:protein-N(PI)-phosphohistidine-sugar phosphotransferase activity"/>
    <property type="evidence" value="ECO:0007669"/>
    <property type="project" value="InterPro"/>
</dbReference>
<comment type="function">
    <text evidence="8">The phosphoenolpyruvate-dependent sugar phosphotransferase system (sugar PTS), a major carbohydrate active transport system, catalyzes the phosphorylation of incoming sugar substrates concomitantly with their translocation across the cell membrane. The enzyme II UlaABC PTS system is involved in ascorbate transport.</text>
</comment>
<evidence type="ECO:0000256" key="1">
    <source>
        <dbReference type="ARBA" id="ARBA00004496"/>
    </source>
</evidence>
<dbReference type="InterPro" id="IPR036095">
    <property type="entry name" value="PTS_EIIB-like_sf"/>
</dbReference>
<keyword evidence="7" id="KW-0418">Kinase</keyword>
<dbReference type="Proteomes" id="UP000030466">
    <property type="component" value="Unassembled WGS sequence"/>
</dbReference>
<keyword evidence="14" id="KW-0762">Sugar transport</keyword>
<proteinExistence type="predicted"/>
<gene>
    <name evidence="14" type="ORF">GY22_16490</name>
</gene>
<dbReference type="Pfam" id="PF02302">
    <property type="entry name" value="PTS_IIB"/>
    <property type="match status" value="1"/>
</dbReference>
<keyword evidence="5" id="KW-0808">Transferase</keyword>
<dbReference type="InterPro" id="IPR051351">
    <property type="entry name" value="Ascorbate-PTS_EIIA_comp"/>
</dbReference>
<evidence type="ECO:0000256" key="10">
    <source>
        <dbReference type="ARBA" id="ARBA00042072"/>
    </source>
</evidence>
<evidence type="ECO:0000256" key="8">
    <source>
        <dbReference type="ARBA" id="ARBA00037387"/>
    </source>
</evidence>
<dbReference type="Gene3D" id="3.40.930.10">
    <property type="entry name" value="Mannitol-specific EII, Chain A"/>
    <property type="match status" value="1"/>
</dbReference>
<dbReference type="InterPro" id="IPR003501">
    <property type="entry name" value="PTS_EIIB_2/3"/>
</dbReference>
<dbReference type="OrthoDB" id="1634238at2"/>
<evidence type="ECO:0000256" key="11">
    <source>
        <dbReference type="SAM" id="MobiDB-lite"/>
    </source>
</evidence>
<keyword evidence="3" id="KW-0963">Cytoplasm</keyword>
<reference evidence="14 15" key="1">
    <citation type="journal article" date="2003" name="Int. J. Syst. Evol. Microbiol.">
        <title>Kocuria polaris sp. nov., an orange-pigmented psychrophilic bacterium isolated from an Antarctic cyanobacterial mat sample.</title>
        <authorList>
            <person name="Reddy G.S."/>
            <person name="Prakash J.S."/>
            <person name="Prabahar V."/>
            <person name="Matsumoto G.I."/>
            <person name="Stackebrandt E."/>
            <person name="Shivaji S."/>
        </authorList>
    </citation>
    <scope>NUCLEOTIDE SEQUENCE [LARGE SCALE GENOMIC DNA]</scope>
    <source>
        <strain evidence="14 15">CMS 76or</strain>
    </source>
</reference>
<comment type="caution">
    <text evidence="14">The sequence shown here is derived from an EMBL/GenBank/DDBJ whole genome shotgun (WGS) entry which is preliminary data.</text>
</comment>
<evidence type="ECO:0000256" key="4">
    <source>
        <dbReference type="ARBA" id="ARBA00022553"/>
    </source>
</evidence>
<keyword evidence="15" id="KW-1185">Reference proteome</keyword>
<feature type="domain" description="PTS EIIB type-2" evidence="13">
    <location>
        <begin position="182"/>
        <end position="274"/>
    </location>
</feature>